<accession>A0A8E0VQ35</accession>
<keyword evidence="4 5" id="KW-0472">Membrane</keyword>
<protein>
    <submittedName>
        <fullName evidence="6">Tetraspanin-CD63 receptor</fullName>
    </submittedName>
</protein>
<dbReference type="PANTHER" id="PTHR19282:SF534">
    <property type="entry name" value="TETRASPANIN FAMILY-RELATED"/>
    <property type="match status" value="1"/>
</dbReference>
<dbReference type="AlphaFoldDB" id="A0A8E0VQ35"/>
<dbReference type="EMBL" id="LUCM01002015">
    <property type="protein sequence ID" value="KAA0197974.1"/>
    <property type="molecule type" value="Genomic_DNA"/>
</dbReference>
<evidence type="ECO:0000256" key="4">
    <source>
        <dbReference type="ARBA" id="ARBA00023136"/>
    </source>
</evidence>
<evidence type="ECO:0000313" key="7">
    <source>
        <dbReference type="Proteomes" id="UP000728185"/>
    </source>
</evidence>
<keyword evidence="6" id="KW-0675">Receptor</keyword>
<evidence type="ECO:0000256" key="1">
    <source>
        <dbReference type="ARBA" id="ARBA00004141"/>
    </source>
</evidence>
<keyword evidence="7" id="KW-1185">Reference proteome</keyword>
<gene>
    <name evidence="6" type="ORF">FBUS_00412</name>
</gene>
<name>A0A8E0VQ35_9TREM</name>
<dbReference type="OrthoDB" id="6134317at2759"/>
<evidence type="ECO:0000313" key="6">
    <source>
        <dbReference type="EMBL" id="KAA0197974.1"/>
    </source>
</evidence>
<dbReference type="GO" id="GO:0005886">
    <property type="term" value="C:plasma membrane"/>
    <property type="evidence" value="ECO:0007669"/>
    <property type="project" value="TreeGrafter"/>
</dbReference>
<evidence type="ECO:0000256" key="2">
    <source>
        <dbReference type="ARBA" id="ARBA00022692"/>
    </source>
</evidence>
<evidence type="ECO:0000256" key="3">
    <source>
        <dbReference type="ARBA" id="ARBA00022989"/>
    </source>
</evidence>
<evidence type="ECO:0000256" key="5">
    <source>
        <dbReference type="SAM" id="Phobius"/>
    </source>
</evidence>
<feature type="transmembrane region" description="Helical" evidence="5">
    <location>
        <begin position="86"/>
        <end position="107"/>
    </location>
</feature>
<dbReference type="SUPFAM" id="SSF48652">
    <property type="entry name" value="Tetraspanin"/>
    <property type="match status" value="1"/>
</dbReference>
<dbReference type="Proteomes" id="UP000728185">
    <property type="component" value="Unassembled WGS sequence"/>
</dbReference>
<feature type="transmembrane region" description="Helical" evidence="5">
    <location>
        <begin position="57"/>
        <end position="80"/>
    </location>
</feature>
<dbReference type="InterPro" id="IPR008952">
    <property type="entry name" value="Tetraspanin_EC2_sf"/>
</dbReference>
<dbReference type="Pfam" id="PF00335">
    <property type="entry name" value="Tetraspanin"/>
    <property type="match status" value="1"/>
</dbReference>
<organism evidence="6 7">
    <name type="scientific">Fasciolopsis buskii</name>
    <dbReference type="NCBI Taxonomy" id="27845"/>
    <lineage>
        <taxon>Eukaryota</taxon>
        <taxon>Metazoa</taxon>
        <taxon>Spiralia</taxon>
        <taxon>Lophotrochozoa</taxon>
        <taxon>Platyhelminthes</taxon>
        <taxon>Trematoda</taxon>
        <taxon>Digenea</taxon>
        <taxon>Plagiorchiida</taxon>
        <taxon>Echinostomata</taxon>
        <taxon>Echinostomatoidea</taxon>
        <taxon>Fasciolidae</taxon>
        <taxon>Fasciolopsis</taxon>
    </lineage>
</organism>
<proteinExistence type="predicted"/>
<feature type="transmembrane region" description="Helical" evidence="5">
    <location>
        <begin position="231"/>
        <end position="254"/>
    </location>
</feature>
<keyword evidence="2 5" id="KW-0812">Transmembrane</keyword>
<keyword evidence="3 5" id="KW-1133">Transmembrane helix</keyword>
<reference evidence="6" key="1">
    <citation type="submission" date="2019-05" db="EMBL/GenBank/DDBJ databases">
        <title>Annotation for the trematode Fasciolopsis buski.</title>
        <authorList>
            <person name="Choi Y.-J."/>
        </authorList>
    </citation>
    <scope>NUCLEOTIDE SEQUENCE</scope>
    <source>
        <strain evidence="6">HT</strain>
        <tissue evidence="6">Whole worm</tissue>
    </source>
</reference>
<feature type="non-terminal residue" evidence="6">
    <location>
        <position position="1"/>
    </location>
</feature>
<comment type="caution">
    <text evidence="6">The sequence shown here is derived from an EMBL/GenBank/DDBJ whole genome shotgun (WGS) entry which is preliminary data.</text>
</comment>
<sequence>IISLVIVIIGATFAWGQNIIKQAVEKGVNPIVENVGGDVEKITNEATAVIGSISSPVGLLVFFFGLVILGISTFGCVGAVCNIKIILQIYAALVGIIILTHAIILIIHFSRPEKTVGPALELLRTMVDEYQSLDSGRPQDFTLSLLMVWYQCCGYDNGEDFLKSKNFTKKDKYGSYQFNNLMYPLFCCKTGVDTILKPDDCPKSFTEKTSNINVGCAKPLAEKVLHTARKVALGSIVPLLFNVALLVLTVLVIIL</sequence>
<dbReference type="InterPro" id="IPR018499">
    <property type="entry name" value="Tetraspanin/Peripherin"/>
</dbReference>
<dbReference type="PANTHER" id="PTHR19282">
    <property type="entry name" value="TETRASPANIN"/>
    <property type="match status" value="1"/>
</dbReference>
<comment type="subcellular location">
    <subcellularLocation>
        <location evidence="1">Membrane</location>
        <topology evidence="1">Multi-pass membrane protein</topology>
    </subcellularLocation>
</comment>